<keyword evidence="2" id="KW-1185">Reference proteome</keyword>
<evidence type="ECO:0000313" key="2">
    <source>
        <dbReference type="Proteomes" id="UP000051576"/>
    </source>
</evidence>
<evidence type="ECO:0000313" key="1">
    <source>
        <dbReference type="EMBL" id="KRM88647.1"/>
    </source>
</evidence>
<comment type="caution">
    <text evidence="1">The sequence shown here is derived from an EMBL/GenBank/DDBJ whole genome shotgun (WGS) entry which is preliminary data.</text>
</comment>
<dbReference type="STRING" id="1133569.FD21_GL000960"/>
<dbReference type="Gene3D" id="3.20.20.60">
    <property type="entry name" value="Phosphoenolpyruvate-binding domains"/>
    <property type="match status" value="1"/>
</dbReference>
<dbReference type="GO" id="GO:0003824">
    <property type="term" value="F:catalytic activity"/>
    <property type="evidence" value="ECO:0007669"/>
    <property type="project" value="InterPro"/>
</dbReference>
<sequence length="197" mass="21731">MELSGEIAVAANAVEIRQAVQQNVAAIFISGRLLANRLIGQDDEGLLSLSEYAHFFRNMCLTTNVPLIADGQAGFGNPLNTYETAQELIRSGANYLVLNDQKYPSHSQIPNSPEDLVEFLGKIKACQDSLQATDCQIILKFDGIAIYGLNGLKKRFKLAQKLGIKNLLVSTLVKNSCSNYQIKCFLKLDFVSKMISR</sequence>
<dbReference type="EMBL" id="AYYX01000026">
    <property type="protein sequence ID" value="KRM88647.1"/>
    <property type="molecule type" value="Genomic_DNA"/>
</dbReference>
<dbReference type="eggNOG" id="COG2513">
    <property type="taxonomic scope" value="Bacteria"/>
</dbReference>
<dbReference type="SUPFAM" id="SSF51621">
    <property type="entry name" value="Phosphoenolpyruvate/pyruvate domain"/>
    <property type="match status" value="1"/>
</dbReference>
<dbReference type="RefSeq" id="WP_010580821.1">
    <property type="nucleotide sequence ID" value="NZ_AHYZ01000125.1"/>
</dbReference>
<name>A0A0R2CAN4_9LACO</name>
<protein>
    <recommendedName>
        <fullName evidence="3">Carboxyvinyl-carboxyphosphonate phosphorylmutase</fullName>
    </recommendedName>
</protein>
<dbReference type="Pfam" id="PF13714">
    <property type="entry name" value="PEP_mutase"/>
    <property type="match status" value="1"/>
</dbReference>
<organism evidence="1 2">
    <name type="scientific">Liquorilactobacillus vini DSM 20605</name>
    <dbReference type="NCBI Taxonomy" id="1133569"/>
    <lineage>
        <taxon>Bacteria</taxon>
        <taxon>Bacillati</taxon>
        <taxon>Bacillota</taxon>
        <taxon>Bacilli</taxon>
        <taxon>Lactobacillales</taxon>
        <taxon>Lactobacillaceae</taxon>
        <taxon>Liquorilactobacillus</taxon>
    </lineage>
</organism>
<gene>
    <name evidence="1" type="ORF">FD21_GL000960</name>
</gene>
<reference evidence="1 2" key="1">
    <citation type="journal article" date="2015" name="Genome Announc.">
        <title>Expanding the biotechnology potential of lactobacilli through comparative genomics of 213 strains and associated genera.</title>
        <authorList>
            <person name="Sun Z."/>
            <person name="Harris H.M."/>
            <person name="McCann A."/>
            <person name="Guo C."/>
            <person name="Argimon S."/>
            <person name="Zhang W."/>
            <person name="Yang X."/>
            <person name="Jeffery I.B."/>
            <person name="Cooney J.C."/>
            <person name="Kagawa T.F."/>
            <person name="Liu W."/>
            <person name="Song Y."/>
            <person name="Salvetti E."/>
            <person name="Wrobel A."/>
            <person name="Rasinkangas P."/>
            <person name="Parkhill J."/>
            <person name="Rea M.C."/>
            <person name="O'Sullivan O."/>
            <person name="Ritari J."/>
            <person name="Douillard F.P."/>
            <person name="Paul Ross R."/>
            <person name="Yang R."/>
            <person name="Briner A.E."/>
            <person name="Felis G.E."/>
            <person name="de Vos W.M."/>
            <person name="Barrangou R."/>
            <person name="Klaenhammer T.R."/>
            <person name="Caufield P.W."/>
            <person name="Cui Y."/>
            <person name="Zhang H."/>
            <person name="O'Toole P.W."/>
        </authorList>
    </citation>
    <scope>NUCLEOTIDE SEQUENCE [LARGE SCALE GENOMIC DNA]</scope>
    <source>
        <strain evidence="1 2">DSM 20605</strain>
    </source>
</reference>
<dbReference type="OrthoDB" id="2134543at2"/>
<dbReference type="Proteomes" id="UP000051576">
    <property type="component" value="Unassembled WGS sequence"/>
</dbReference>
<evidence type="ECO:0008006" key="3">
    <source>
        <dbReference type="Google" id="ProtNLM"/>
    </source>
</evidence>
<dbReference type="PANTHER" id="PTHR42905:SF5">
    <property type="entry name" value="CARBOXYVINYL-CARBOXYPHOSPHONATE PHOSPHORYLMUTASE, CHLOROPLASTIC"/>
    <property type="match status" value="1"/>
</dbReference>
<dbReference type="PANTHER" id="PTHR42905">
    <property type="entry name" value="PHOSPHOENOLPYRUVATE CARBOXYLASE"/>
    <property type="match status" value="1"/>
</dbReference>
<dbReference type="AlphaFoldDB" id="A0A0R2CAN4"/>
<accession>A0A0R2CAN4</accession>
<proteinExistence type="predicted"/>
<dbReference type="InterPro" id="IPR040442">
    <property type="entry name" value="Pyrv_kinase-like_dom_sf"/>
</dbReference>
<dbReference type="PATRIC" id="fig|1133569.4.peg.1080"/>
<dbReference type="InterPro" id="IPR015813">
    <property type="entry name" value="Pyrv/PenolPyrv_kinase-like_dom"/>
</dbReference>